<name>A0A6G0XCA2_9STRA</name>
<comment type="caution">
    <text evidence="1">The sequence shown here is derived from an EMBL/GenBank/DDBJ whole genome shotgun (WGS) entry which is preliminary data.</text>
</comment>
<gene>
    <name evidence="1" type="ORF">Ae201684_006371</name>
</gene>
<dbReference type="EMBL" id="VJMJ01000083">
    <property type="protein sequence ID" value="KAF0737707.1"/>
    <property type="molecule type" value="Genomic_DNA"/>
</dbReference>
<keyword evidence="2" id="KW-1185">Reference proteome</keyword>
<reference evidence="1 2" key="1">
    <citation type="submission" date="2019-07" db="EMBL/GenBank/DDBJ databases">
        <title>Genomics analysis of Aphanomyces spp. identifies a new class of oomycete effector associated with host adaptation.</title>
        <authorList>
            <person name="Gaulin E."/>
        </authorList>
    </citation>
    <scope>NUCLEOTIDE SEQUENCE [LARGE SCALE GENOMIC DNA]</scope>
    <source>
        <strain evidence="1 2">ATCC 201684</strain>
    </source>
</reference>
<accession>A0A6G0XCA2</accession>
<dbReference type="VEuPathDB" id="FungiDB:AeMF1_018069"/>
<evidence type="ECO:0000313" key="1">
    <source>
        <dbReference type="EMBL" id="KAF0737707.1"/>
    </source>
</evidence>
<dbReference type="AlphaFoldDB" id="A0A6G0XCA2"/>
<protein>
    <submittedName>
        <fullName evidence="1">Uncharacterized protein</fullName>
    </submittedName>
</protein>
<dbReference type="Proteomes" id="UP000481153">
    <property type="component" value="Unassembled WGS sequence"/>
</dbReference>
<organism evidence="1 2">
    <name type="scientific">Aphanomyces euteiches</name>
    <dbReference type="NCBI Taxonomy" id="100861"/>
    <lineage>
        <taxon>Eukaryota</taxon>
        <taxon>Sar</taxon>
        <taxon>Stramenopiles</taxon>
        <taxon>Oomycota</taxon>
        <taxon>Saprolegniomycetes</taxon>
        <taxon>Saprolegniales</taxon>
        <taxon>Verrucalvaceae</taxon>
        <taxon>Aphanomyces</taxon>
    </lineage>
</organism>
<evidence type="ECO:0000313" key="2">
    <source>
        <dbReference type="Proteomes" id="UP000481153"/>
    </source>
</evidence>
<proteinExistence type="predicted"/>
<sequence>MLFKAPICLKTMFSTHGGDDQAERVVLAYLEESKQWFPRVPSLVRQQDKLLEWTCDPATTFKYYSQRGALKSKPHGDLAKYQVQTIDDLKVVCTQAISLVESKMVVPDQPYDFVDLEYTDLRDPGPQWDAFDGGRLVRVDGGPVEPREAYEERLALAGSATII</sequence>